<gene>
    <name evidence="6" type="ORF">CCAP1982_LOCUS21471</name>
</gene>
<evidence type="ECO:0000256" key="3">
    <source>
        <dbReference type="ARBA" id="ARBA00022989"/>
    </source>
</evidence>
<dbReference type="PANTHER" id="PTHR19282">
    <property type="entry name" value="TETRASPANIN"/>
    <property type="match status" value="1"/>
</dbReference>
<dbReference type="EMBL" id="CAJHJT010000056">
    <property type="protein sequence ID" value="CAD7013409.1"/>
    <property type="molecule type" value="Genomic_DNA"/>
</dbReference>
<dbReference type="PRINTS" id="PR00259">
    <property type="entry name" value="TMFOUR"/>
</dbReference>
<feature type="transmembrane region" description="Helical" evidence="5">
    <location>
        <begin position="146"/>
        <end position="168"/>
    </location>
</feature>
<dbReference type="PANTHER" id="PTHR19282:SF521">
    <property type="entry name" value="IP01817P-RELATED"/>
    <property type="match status" value="1"/>
</dbReference>
<feature type="transmembrane region" description="Helical" evidence="5">
    <location>
        <begin position="116"/>
        <end position="140"/>
    </location>
</feature>
<reference evidence="6" key="1">
    <citation type="submission" date="2020-11" db="EMBL/GenBank/DDBJ databases">
        <authorList>
            <person name="Whitehead M."/>
        </authorList>
    </citation>
    <scope>NUCLEOTIDE SEQUENCE</scope>
    <source>
        <strain evidence="6">EGII</strain>
    </source>
</reference>
<dbReference type="Proteomes" id="UP000606786">
    <property type="component" value="Unassembled WGS sequence"/>
</dbReference>
<keyword evidence="2 5" id="KW-0812">Transmembrane</keyword>
<accession>A0A811VGM6</accession>
<dbReference type="Gene3D" id="1.10.1450.10">
    <property type="entry name" value="Tetraspanin"/>
    <property type="match status" value="1"/>
</dbReference>
<evidence type="ECO:0000256" key="2">
    <source>
        <dbReference type="ARBA" id="ARBA00022692"/>
    </source>
</evidence>
<feature type="transmembrane region" description="Helical" evidence="5">
    <location>
        <begin position="255"/>
        <end position="280"/>
    </location>
</feature>
<dbReference type="Pfam" id="PF00335">
    <property type="entry name" value="Tetraspanin"/>
    <property type="match status" value="1"/>
</dbReference>
<dbReference type="AlphaFoldDB" id="A0A811VGM6"/>
<keyword evidence="7" id="KW-1185">Reference proteome</keyword>
<evidence type="ECO:0000256" key="4">
    <source>
        <dbReference type="ARBA" id="ARBA00023136"/>
    </source>
</evidence>
<evidence type="ECO:0000256" key="5">
    <source>
        <dbReference type="SAM" id="Phobius"/>
    </source>
</evidence>
<comment type="subcellular location">
    <subcellularLocation>
        <location evidence="1">Membrane</location>
        <topology evidence="1">Multi-pass membrane protein</topology>
    </subcellularLocation>
</comment>
<dbReference type="GO" id="GO:0005886">
    <property type="term" value="C:plasma membrane"/>
    <property type="evidence" value="ECO:0007669"/>
    <property type="project" value="TreeGrafter"/>
</dbReference>
<evidence type="ECO:0000256" key="1">
    <source>
        <dbReference type="ARBA" id="ARBA00004141"/>
    </source>
</evidence>
<organism evidence="6 7">
    <name type="scientific">Ceratitis capitata</name>
    <name type="common">Mediterranean fruit fly</name>
    <name type="synonym">Tephritis capitata</name>
    <dbReference type="NCBI Taxonomy" id="7213"/>
    <lineage>
        <taxon>Eukaryota</taxon>
        <taxon>Metazoa</taxon>
        <taxon>Ecdysozoa</taxon>
        <taxon>Arthropoda</taxon>
        <taxon>Hexapoda</taxon>
        <taxon>Insecta</taxon>
        <taxon>Pterygota</taxon>
        <taxon>Neoptera</taxon>
        <taxon>Endopterygota</taxon>
        <taxon>Diptera</taxon>
        <taxon>Brachycera</taxon>
        <taxon>Muscomorpha</taxon>
        <taxon>Tephritoidea</taxon>
        <taxon>Tephritidae</taxon>
        <taxon>Ceratitis</taxon>
        <taxon>Ceratitis</taxon>
    </lineage>
</organism>
<protein>
    <submittedName>
        <fullName evidence="6">(Mediterranean fruit fly) hypothetical protein</fullName>
    </submittedName>
</protein>
<dbReference type="OrthoDB" id="71600at2759"/>
<evidence type="ECO:0000313" key="7">
    <source>
        <dbReference type="Proteomes" id="UP000606786"/>
    </source>
</evidence>
<dbReference type="InterPro" id="IPR008952">
    <property type="entry name" value="Tetraspanin_EC2_sf"/>
</dbReference>
<dbReference type="InterPro" id="IPR018499">
    <property type="entry name" value="Tetraspanin/Peripherin"/>
</dbReference>
<comment type="caution">
    <text evidence="6">The sequence shown here is derived from an EMBL/GenBank/DDBJ whole genome shotgun (WGS) entry which is preliminary data.</text>
</comment>
<dbReference type="CDD" id="cd03127">
    <property type="entry name" value="tetraspanin_LEL"/>
    <property type="match status" value="1"/>
</dbReference>
<sequence length="294" mass="32903">MKLKIIEKYKQAEQIGLEVDSNDSAQHVAEPNKDMTTEDLVKFKCSEQEVEQSTLPVEKITEEPQSSSAVREMLNSCGSVASYIKKHHPNQTVFAIATVIVCALGLTTVQTENKSICITLIIFGSIIFLVALMGCCGALAESLCCLWTYAIFLVLLIVADLVLLIGFMKDIDYEKQAKIDMDTAWQEYLHSNFRTMNNYQNALHCCGRYGPSDYEAAGLKIPNSCYKKHIIPEDLYVNGCLAALKKAYNETQSRLFTFEWVTFAVEVIALVCAITLAITFQYESSRYGSEVSNF</sequence>
<dbReference type="SUPFAM" id="SSF48652">
    <property type="entry name" value="Tetraspanin"/>
    <property type="match status" value="1"/>
</dbReference>
<keyword evidence="3 5" id="KW-1133">Transmembrane helix</keyword>
<proteinExistence type="predicted"/>
<evidence type="ECO:0000313" key="6">
    <source>
        <dbReference type="EMBL" id="CAD7013409.1"/>
    </source>
</evidence>
<name>A0A811VGM6_CERCA</name>
<feature type="transmembrane region" description="Helical" evidence="5">
    <location>
        <begin position="92"/>
        <end position="109"/>
    </location>
</feature>
<keyword evidence="4 5" id="KW-0472">Membrane</keyword>